<evidence type="ECO:0000256" key="1">
    <source>
        <dbReference type="SAM" id="SignalP"/>
    </source>
</evidence>
<evidence type="ECO:0000313" key="2">
    <source>
        <dbReference type="EMBL" id="MCS0494169.1"/>
    </source>
</evidence>
<gene>
    <name evidence="2" type="ORF">NVS89_03595</name>
</gene>
<dbReference type="EMBL" id="JANTHZ010000001">
    <property type="protein sequence ID" value="MCS0494169.1"/>
    <property type="molecule type" value="Genomic_DNA"/>
</dbReference>
<dbReference type="RefSeq" id="WP_258731117.1">
    <property type="nucleotide sequence ID" value="NZ_JANTHZ010000001.1"/>
</dbReference>
<comment type="caution">
    <text evidence="2">The sequence shown here is derived from an EMBL/GenBank/DDBJ whole genome shotgun (WGS) entry which is preliminary data.</text>
</comment>
<feature type="chain" id="PRO_5040881838" evidence="1">
    <location>
        <begin position="25"/>
        <end position="78"/>
    </location>
</feature>
<dbReference type="Proteomes" id="UP001151088">
    <property type="component" value="Unassembled WGS sequence"/>
</dbReference>
<organism evidence="2 3">
    <name type="scientific">Ancylobacter mangrovi</name>
    <dbReference type="NCBI Taxonomy" id="2972472"/>
    <lineage>
        <taxon>Bacteria</taxon>
        <taxon>Pseudomonadati</taxon>
        <taxon>Pseudomonadota</taxon>
        <taxon>Alphaproteobacteria</taxon>
        <taxon>Hyphomicrobiales</taxon>
        <taxon>Xanthobacteraceae</taxon>
        <taxon>Ancylobacter</taxon>
    </lineage>
</organism>
<name>A0A9X2T484_9HYPH</name>
<sequence length="78" mass="8021">MCPTRFCAPIARVLLLSGATLTIAGCATTTPSAATRGACGAFRAISWASADTDATIRQVKAHNAVGRELCGWRGEAPT</sequence>
<feature type="signal peptide" evidence="1">
    <location>
        <begin position="1"/>
        <end position="24"/>
    </location>
</feature>
<protein>
    <submittedName>
        <fullName evidence="2">Uncharacterized protein</fullName>
    </submittedName>
</protein>
<evidence type="ECO:0000313" key="3">
    <source>
        <dbReference type="Proteomes" id="UP001151088"/>
    </source>
</evidence>
<keyword evidence="1" id="KW-0732">Signal</keyword>
<reference evidence="2" key="1">
    <citation type="submission" date="2022-08" db="EMBL/GenBank/DDBJ databases">
        <authorList>
            <person name="Li F."/>
        </authorList>
    </citation>
    <scope>NUCLEOTIDE SEQUENCE</scope>
    <source>
        <strain evidence="2">MQZ15Z-1</strain>
    </source>
</reference>
<dbReference type="AlphaFoldDB" id="A0A9X2T484"/>
<proteinExistence type="predicted"/>
<accession>A0A9X2T484</accession>
<keyword evidence="3" id="KW-1185">Reference proteome</keyword>
<dbReference type="PROSITE" id="PS51257">
    <property type="entry name" value="PROKAR_LIPOPROTEIN"/>
    <property type="match status" value="1"/>
</dbReference>